<proteinExistence type="predicted"/>
<dbReference type="InterPro" id="IPR014001">
    <property type="entry name" value="Helicase_ATP-bd"/>
</dbReference>
<name>A0A652YJA2_NOCGL</name>
<dbReference type="InterPro" id="IPR000330">
    <property type="entry name" value="SNF2_N"/>
</dbReference>
<dbReference type="GO" id="GO:0005524">
    <property type="term" value="F:ATP binding"/>
    <property type="evidence" value="ECO:0007669"/>
    <property type="project" value="InterPro"/>
</dbReference>
<evidence type="ECO:0000256" key="1">
    <source>
        <dbReference type="ARBA" id="ARBA00022801"/>
    </source>
</evidence>
<sequence length="1075" mass="118272">MQPESVLVLDLDQIRAVVGTTTFQRGLDYFRQGAVREFEWDEATQTLEGEVIGNEEYVSTVFLSRRTHNNTTNVATILRGICTCPVRMNCKHVAALVIAAAARSSQPPAPKNWEDSIRALLRPNPVERGASDLGIQFTLRTNGPRNQLLVKPVQPGARGWISGGLAWNKLGSFHQHPAQHIRILNDIHLLISARTAYRHYNATDFDLADFPSPGLWALLAEARNAGIPLLHAKPSLGPVMIDDGVDVCIDVTHGPDNGLQVTPRPFFTNDGERTSEPTPPIWGTIGSTAHGIYAVDHDGRIRLAPLNTSVSPALKDFINAGDAIDVPAEHRETFTSRFAVRLSSIADIVSSDNSYASPEISGPVLHLRAKYGDDHGVDLTWEWQYTIGNDRLAVGVGEHPGSLDGRSPAKEQSILDTVSSLFGPSDTTRPHTRELVHGSLAGLDTMRFTLDVLPLLRDHPDADVTIDGTPANYRATDDSLVIGLSTSASPDSAGSDWFDLGVTVNADGQEVPFADIFAALSIGATELLLPDGAYFSLDKPELRELQRLIAEARSLLDRPNGPLRISKFQAGLWDDLASLGIVEHQAAQWKKQVDGLLTHASIDHVDVPSTLLATLRPYQVDGFRWLNFLLEHGLGGILADDMGLGKTLQTLAMIARARQSDPVAPPFLIVAPTSVVSNWKSEIARFTPELSTVIVTGTLKRQNLDLTDIVIGADIVITSYALLRLDSDAYSANSWSGLILDEAQFAKNHKSKVHQCARRLETPFKLAITGTPMENNLSELWSLLAITAPGLFPNSAHFTELYRRPIENGGDTERLEQLRRRVKPLMIRRTKEQVVRDLPAKQEQVLEIDLYPKHRALYDTHLQRERQKILGLLSDVDKNRFTILASLTLLRQLSLDASLIDDKHATIPSAKVDALLEQLDDVIAGGHRALIFSQFTGFLNAVRRRLDADNIEHCYLDGSTRDRGDVLEKFKTGAAPVFLISLKAGGFGLNLTEADYCFILDPWWNPATEAQAVDRAHRIGQTKNVMVYRLIAKDTIEDKVMALKAKKSALFASVMDSDELLSSTLGAEDIRSLFE</sequence>
<dbReference type="PROSITE" id="PS51194">
    <property type="entry name" value="HELICASE_CTER"/>
    <property type="match status" value="1"/>
</dbReference>
<gene>
    <name evidence="2" type="ORF">FNL38_109165</name>
</gene>
<evidence type="ECO:0000313" key="2">
    <source>
        <dbReference type="EMBL" id="TYQ01150.1"/>
    </source>
</evidence>
<dbReference type="Pfam" id="PF00271">
    <property type="entry name" value="Helicase_C"/>
    <property type="match status" value="1"/>
</dbReference>
<organism evidence="2">
    <name type="scientific">Nocardia globerula</name>
    <dbReference type="NCBI Taxonomy" id="1818"/>
    <lineage>
        <taxon>Bacteria</taxon>
        <taxon>Bacillati</taxon>
        <taxon>Actinomycetota</taxon>
        <taxon>Actinomycetes</taxon>
        <taxon>Mycobacteriales</taxon>
        <taxon>Nocardiaceae</taxon>
        <taxon>Nocardia</taxon>
    </lineage>
</organism>
<keyword evidence="2" id="KW-0547">Nucleotide-binding</keyword>
<dbReference type="InterPro" id="IPR038718">
    <property type="entry name" value="SNF2-like_sf"/>
</dbReference>
<dbReference type="Gene3D" id="3.40.50.300">
    <property type="entry name" value="P-loop containing nucleotide triphosphate hydrolases"/>
    <property type="match status" value="1"/>
</dbReference>
<dbReference type="GO" id="GO:0008270">
    <property type="term" value="F:zinc ion binding"/>
    <property type="evidence" value="ECO:0007669"/>
    <property type="project" value="InterPro"/>
</dbReference>
<dbReference type="GO" id="GO:0004386">
    <property type="term" value="F:helicase activity"/>
    <property type="evidence" value="ECO:0007669"/>
    <property type="project" value="UniProtKB-KW"/>
</dbReference>
<dbReference type="PROSITE" id="PS50966">
    <property type="entry name" value="ZF_SWIM"/>
    <property type="match status" value="1"/>
</dbReference>
<dbReference type="GO" id="GO:0016787">
    <property type="term" value="F:hydrolase activity"/>
    <property type="evidence" value="ECO:0007669"/>
    <property type="project" value="UniProtKB-KW"/>
</dbReference>
<reference evidence="2" key="1">
    <citation type="submission" date="2019-07" db="EMBL/GenBank/DDBJ databases">
        <title>Genomic Encyclopedia of Type Strains, Phase IV (KMG-IV): sequencing the most valuable type-strain genomes for metagenomic binning, comparative biology and taxonomic classification.</title>
        <authorList>
            <person name="Goeker M."/>
        </authorList>
    </citation>
    <scope>NUCLEOTIDE SEQUENCE</scope>
    <source>
        <strain evidence="2">DSM 44596</strain>
    </source>
</reference>
<accession>A0A652YJA2</accession>
<protein>
    <submittedName>
        <fullName evidence="2">Helicase-like protein</fullName>
    </submittedName>
</protein>
<dbReference type="InterPro" id="IPR049730">
    <property type="entry name" value="SNF2/RAD54-like_C"/>
</dbReference>
<dbReference type="InterPro" id="IPR027417">
    <property type="entry name" value="P-loop_NTPase"/>
</dbReference>
<dbReference type="SMART" id="SM00487">
    <property type="entry name" value="DEXDc"/>
    <property type="match status" value="1"/>
</dbReference>
<comment type="caution">
    <text evidence="2">The sequence shown here is derived from an EMBL/GenBank/DDBJ whole genome shotgun (WGS) entry which is preliminary data.</text>
</comment>
<dbReference type="SUPFAM" id="SSF52540">
    <property type="entry name" value="P-loop containing nucleoside triphosphate hydrolases"/>
    <property type="match status" value="2"/>
</dbReference>
<dbReference type="PROSITE" id="PS51192">
    <property type="entry name" value="HELICASE_ATP_BIND_1"/>
    <property type="match status" value="1"/>
</dbReference>
<dbReference type="AlphaFoldDB" id="A0A652YJA2"/>
<keyword evidence="2" id="KW-0347">Helicase</keyword>
<dbReference type="InterPro" id="IPR007527">
    <property type="entry name" value="Znf_SWIM"/>
</dbReference>
<dbReference type="Pfam" id="PF00176">
    <property type="entry name" value="SNF2-rel_dom"/>
    <property type="match status" value="1"/>
</dbReference>
<dbReference type="PANTHER" id="PTHR10799">
    <property type="entry name" value="SNF2/RAD54 HELICASE FAMILY"/>
    <property type="match status" value="1"/>
</dbReference>
<dbReference type="SMART" id="SM00490">
    <property type="entry name" value="HELICc"/>
    <property type="match status" value="1"/>
</dbReference>
<dbReference type="CDD" id="cd18793">
    <property type="entry name" value="SF2_C_SNF"/>
    <property type="match status" value="1"/>
</dbReference>
<dbReference type="Gene3D" id="3.40.50.10810">
    <property type="entry name" value="Tandem AAA-ATPase domain"/>
    <property type="match status" value="1"/>
</dbReference>
<dbReference type="CDD" id="cd18012">
    <property type="entry name" value="DEXQc_arch_SWI2_SNF2"/>
    <property type="match status" value="1"/>
</dbReference>
<dbReference type="EMBL" id="VNIQ01000009">
    <property type="protein sequence ID" value="TYQ01150.1"/>
    <property type="molecule type" value="Genomic_DNA"/>
</dbReference>
<dbReference type="InterPro" id="IPR001650">
    <property type="entry name" value="Helicase_C-like"/>
</dbReference>
<keyword evidence="2" id="KW-0067">ATP-binding</keyword>
<keyword evidence="1" id="KW-0378">Hydrolase</keyword>